<sequence>MPHDDAQPRPNHPEPSGRHETGPLRVPGSAHRNSWQRAGGGPVVVGAILLAVATWIEYVVLGPGAPLEVFVLFLVLFGASIVLFAVAAFALAHYGIVGTSPGGRFALRAYGLCWVISQAAYLAYKYVLPPATSNFYAVLLSTLFLALTFVFGVVAAAFIAARRIAWGPARWSLFVAIAISVGVGLLTSRSDSLILLTVWETISALGQVFVGLTYWFARGRDPWIS</sequence>
<feature type="transmembrane region" description="Helical" evidence="2">
    <location>
        <begin position="136"/>
        <end position="159"/>
    </location>
</feature>
<keyword evidence="2" id="KW-0812">Transmembrane</keyword>
<dbReference type="Proteomes" id="UP001321486">
    <property type="component" value="Chromosome"/>
</dbReference>
<organism evidence="3 4">
    <name type="scientific">Frondihabitans sucicola</name>
    <dbReference type="NCBI Taxonomy" id="1268041"/>
    <lineage>
        <taxon>Bacteria</taxon>
        <taxon>Bacillati</taxon>
        <taxon>Actinomycetota</taxon>
        <taxon>Actinomycetes</taxon>
        <taxon>Micrococcales</taxon>
        <taxon>Microbacteriaceae</taxon>
        <taxon>Frondihabitans</taxon>
    </lineage>
</organism>
<feature type="region of interest" description="Disordered" evidence="1">
    <location>
        <begin position="1"/>
        <end position="36"/>
    </location>
</feature>
<feature type="transmembrane region" description="Helical" evidence="2">
    <location>
        <begin position="193"/>
        <end position="217"/>
    </location>
</feature>
<feature type="transmembrane region" description="Helical" evidence="2">
    <location>
        <begin position="38"/>
        <end position="58"/>
    </location>
</feature>
<evidence type="ECO:0000313" key="3">
    <source>
        <dbReference type="EMBL" id="BDZ50309.1"/>
    </source>
</evidence>
<dbReference type="EMBL" id="AP027732">
    <property type="protein sequence ID" value="BDZ50309.1"/>
    <property type="molecule type" value="Genomic_DNA"/>
</dbReference>
<feature type="transmembrane region" description="Helical" evidence="2">
    <location>
        <begin position="70"/>
        <end position="93"/>
    </location>
</feature>
<gene>
    <name evidence="3" type="ORF">GCM10025867_25500</name>
</gene>
<feature type="transmembrane region" description="Helical" evidence="2">
    <location>
        <begin position="171"/>
        <end position="187"/>
    </location>
</feature>
<evidence type="ECO:0000256" key="2">
    <source>
        <dbReference type="SAM" id="Phobius"/>
    </source>
</evidence>
<keyword evidence="2" id="KW-0472">Membrane</keyword>
<evidence type="ECO:0008006" key="5">
    <source>
        <dbReference type="Google" id="ProtNLM"/>
    </source>
</evidence>
<keyword evidence="4" id="KW-1185">Reference proteome</keyword>
<accession>A0ABM8GPF0</accession>
<reference evidence="4" key="1">
    <citation type="journal article" date="2019" name="Int. J. Syst. Evol. Microbiol.">
        <title>The Global Catalogue of Microorganisms (GCM) 10K type strain sequencing project: providing services to taxonomists for standard genome sequencing and annotation.</title>
        <authorList>
            <consortium name="The Broad Institute Genomics Platform"/>
            <consortium name="The Broad Institute Genome Sequencing Center for Infectious Disease"/>
            <person name="Wu L."/>
            <person name="Ma J."/>
        </authorList>
    </citation>
    <scope>NUCLEOTIDE SEQUENCE [LARGE SCALE GENOMIC DNA]</scope>
    <source>
        <strain evidence="4">NBRC 108728</strain>
    </source>
</reference>
<feature type="compositionally biased region" description="Basic and acidic residues" evidence="1">
    <location>
        <begin position="1"/>
        <end position="22"/>
    </location>
</feature>
<feature type="transmembrane region" description="Helical" evidence="2">
    <location>
        <begin position="105"/>
        <end position="124"/>
    </location>
</feature>
<name>A0ABM8GPF0_9MICO</name>
<proteinExistence type="predicted"/>
<protein>
    <recommendedName>
        <fullName evidence="5">DUF308 domain-containing protein</fullName>
    </recommendedName>
</protein>
<evidence type="ECO:0000313" key="4">
    <source>
        <dbReference type="Proteomes" id="UP001321486"/>
    </source>
</evidence>
<keyword evidence="2" id="KW-1133">Transmembrane helix</keyword>
<evidence type="ECO:0000256" key="1">
    <source>
        <dbReference type="SAM" id="MobiDB-lite"/>
    </source>
</evidence>